<proteinExistence type="predicted"/>
<dbReference type="CDD" id="cd00408">
    <property type="entry name" value="DHDPS-like"/>
    <property type="match status" value="1"/>
</dbReference>
<comment type="caution">
    <text evidence="2">The sequence shown here is derived from an EMBL/GenBank/DDBJ whole genome shotgun (WGS) entry which is preliminary data.</text>
</comment>
<keyword evidence="3" id="KW-1185">Reference proteome</keyword>
<organism evidence="2 3">
    <name type="scientific">Amycolatopsis ultiminotia</name>
    <dbReference type="NCBI Taxonomy" id="543629"/>
    <lineage>
        <taxon>Bacteria</taxon>
        <taxon>Bacillati</taxon>
        <taxon>Actinomycetota</taxon>
        <taxon>Actinomycetes</taxon>
        <taxon>Pseudonocardiales</taxon>
        <taxon>Pseudonocardiaceae</taxon>
        <taxon>Amycolatopsis</taxon>
    </lineage>
</organism>
<dbReference type="PANTHER" id="PTHR42849">
    <property type="entry name" value="N-ACETYLNEURAMINATE LYASE"/>
    <property type="match status" value="1"/>
</dbReference>
<dbReference type="EMBL" id="BAAAZN010000018">
    <property type="protein sequence ID" value="GAA3573522.1"/>
    <property type="molecule type" value="Genomic_DNA"/>
</dbReference>
<reference evidence="3" key="1">
    <citation type="journal article" date="2019" name="Int. J. Syst. Evol. Microbiol.">
        <title>The Global Catalogue of Microorganisms (GCM) 10K type strain sequencing project: providing services to taxonomists for standard genome sequencing and annotation.</title>
        <authorList>
            <consortium name="The Broad Institute Genomics Platform"/>
            <consortium name="The Broad Institute Genome Sequencing Center for Infectious Disease"/>
            <person name="Wu L."/>
            <person name="Ma J."/>
        </authorList>
    </citation>
    <scope>NUCLEOTIDE SEQUENCE [LARGE SCALE GENOMIC DNA]</scope>
    <source>
        <strain evidence="3">JCM 16898</strain>
    </source>
</reference>
<evidence type="ECO:0000313" key="2">
    <source>
        <dbReference type="EMBL" id="GAA3573522.1"/>
    </source>
</evidence>
<evidence type="ECO:0000256" key="1">
    <source>
        <dbReference type="ARBA" id="ARBA00023239"/>
    </source>
</evidence>
<gene>
    <name evidence="2" type="ORF">GCM10022222_67340</name>
</gene>
<dbReference type="InterPro" id="IPR002220">
    <property type="entry name" value="DapA-like"/>
</dbReference>
<dbReference type="SMART" id="SM01130">
    <property type="entry name" value="DHDPS"/>
    <property type="match status" value="1"/>
</dbReference>
<dbReference type="Gene3D" id="3.20.20.70">
    <property type="entry name" value="Aldolase class I"/>
    <property type="match status" value="1"/>
</dbReference>
<dbReference type="Pfam" id="PF00701">
    <property type="entry name" value="DHDPS"/>
    <property type="match status" value="1"/>
</dbReference>
<evidence type="ECO:0000313" key="3">
    <source>
        <dbReference type="Proteomes" id="UP001500689"/>
    </source>
</evidence>
<dbReference type="InterPro" id="IPR013785">
    <property type="entry name" value="Aldolase_TIM"/>
</dbReference>
<accession>A0ABP6XW22</accession>
<keyword evidence="1" id="KW-0456">Lyase</keyword>
<protein>
    <submittedName>
        <fullName evidence="2">Dihydrodipicolinate synthase family protein</fullName>
    </submittedName>
</protein>
<dbReference type="RefSeq" id="WP_344867178.1">
    <property type="nucleotide sequence ID" value="NZ_BAAAZN010000018.1"/>
</dbReference>
<name>A0ABP6XW22_9PSEU</name>
<dbReference type="Proteomes" id="UP001500689">
    <property type="component" value="Unassembled WGS sequence"/>
</dbReference>
<dbReference type="SUPFAM" id="SSF51569">
    <property type="entry name" value="Aldolase"/>
    <property type="match status" value="1"/>
</dbReference>
<sequence length="286" mass="30105">MLATPFTADGTDVDHRSLRRYCDEVIGRGCSAVVVLGVIGEPGALSPPERSAVIETALTTGAEVHVATMAATREERCAEVAALAQRFGDRIAGYLVPVLTSDPQELRAELDRLHTIGGRRIVVQDYPASSGVRISVDDLARAVAGAPHVAAVKCEAPPTFGRIRRLRELVPEVALMSGLGGLSLVDDLSQGAGLVASGTSRPEVAVKAVQSWLDGDERAARRLVAASAAATGFEIQQGTSIAIRKEHWRRQGVLTSGAVRAPTTPYEPYLAPLSDAHGFTVTGGRV</sequence>
<dbReference type="PANTHER" id="PTHR42849:SF1">
    <property type="entry name" value="N-ACETYLNEURAMINATE LYASE"/>
    <property type="match status" value="1"/>
</dbReference>